<dbReference type="HOGENOM" id="CLU_177978_0_0_1"/>
<proteinExistence type="predicted"/>
<gene>
    <name evidence="1" type="ORF">MAC_07429</name>
</gene>
<reference evidence="1 2" key="1">
    <citation type="journal article" date="2011" name="PLoS Genet.">
        <title>Genome sequencing and comparative transcriptomics of the model entomopathogenic fungi Metarhizium anisopliae and M. acridum.</title>
        <authorList>
            <person name="Gao Q."/>
            <person name="Jin K."/>
            <person name="Ying S.H."/>
            <person name="Zhang Y."/>
            <person name="Xiao G."/>
            <person name="Shang Y."/>
            <person name="Duan Z."/>
            <person name="Hu X."/>
            <person name="Xie X.Q."/>
            <person name="Zhou G."/>
            <person name="Peng G."/>
            <person name="Luo Z."/>
            <person name="Huang W."/>
            <person name="Wang B."/>
            <person name="Fang W."/>
            <person name="Wang S."/>
            <person name="Zhong Y."/>
            <person name="Ma L.J."/>
            <person name="St Leger R.J."/>
            <person name="Zhao G.P."/>
            <person name="Pei Y."/>
            <person name="Feng M.G."/>
            <person name="Xia Y."/>
            <person name="Wang C."/>
        </authorList>
    </citation>
    <scope>NUCLEOTIDE SEQUENCE [LARGE SCALE GENOMIC DNA]</scope>
    <source>
        <strain evidence="1 2">CQMa 102</strain>
    </source>
</reference>
<dbReference type="InParanoid" id="E9EC31"/>
<dbReference type="eggNOG" id="ENOG502S79M">
    <property type="taxonomic scope" value="Eukaryota"/>
</dbReference>
<evidence type="ECO:0000313" key="2">
    <source>
        <dbReference type="Proteomes" id="UP000002499"/>
    </source>
</evidence>
<sequence>MSRFFSSSAANAKAAFKRLLGYPLEKLDPRWKLAVETYKKKGGPHKTGQNVADIVVYYPADSSSPVHTSRYNPSDTRPILSVKLKLADGSFAPGTHHIFNDGTGTAKKDDDPE</sequence>
<dbReference type="OrthoDB" id="5071263at2759"/>
<dbReference type="AlphaFoldDB" id="E9EC31"/>
<name>E9EC31_METAQ</name>
<dbReference type="EMBL" id="GL698544">
    <property type="protein sequence ID" value="EFY86567.1"/>
    <property type="molecule type" value="Genomic_DNA"/>
</dbReference>
<evidence type="ECO:0000313" key="1">
    <source>
        <dbReference type="EMBL" id="EFY86567.1"/>
    </source>
</evidence>
<organism evidence="2">
    <name type="scientific">Metarhizium acridum (strain CQMa 102)</name>
    <dbReference type="NCBI Taxonomy" id="655827"/>
    <lineage>
        <taxon>Eukaryota</taxon>
        <taxon>Fungi</taxon>
        <taxon>Dikarya</taxon>
        <taxon>Ascomycota</taxon>
        <taxon>Pezizomycotina</taxon>
        <taxon>Sordariomycetes</taxon>
        <taxon>Hypocreomycetidae</taxon>
        <taxon>Hypocreales</taxon>
        <taxon>Clavicipitaceae</taxon>
        <taxon>Metarhizium</taxon>
    </lineage>
</organism>
<accession>E9EC31</accession>
<keyword evidence="2" id="KW-1185">Reference proteome</keyword>
<protein>
    <submittedName>
        <fullName evidence="1">Uncharacterized protein</fullName>
    </submittedName>
</protein>
<dbReference type="Proteomes" id="UP000002499">
    <property type="component" value="Unassembled WGS sequence"/>
</dbReference>